<protein>
    <submittedName>
        <fullName evidence="1">Uncharacterized protein</fullName>
    </submittedName>
</protein>
<evidence type="ECO:0000313" key="2">
    <source>
        <dbReference type="Proteomes" id="UP001168821"/>
    </source>
</evidence>
<proteinExistence type="predicted"/>
<keyword evidence="2" id="KW-1185">Reference proteome</keyword>
<reference evidence="1" key="1">
    <citation type="journal article" date="2023" name="G3 (Bethesda)">
        <title>Whole genome assemblies of Zophobas morio and Tenebrio molitor.</title>
        <authorList>
            <person name="Kaur S."/>
            <person name="Stinson S.A."/>
            <person name="diCenzo G.C."/>
        </authorList>
    </citation>
    <scope>NUCLEOTIDE SEQUENCE</scope>
    <source>
        <strain evidence="1">QUZm001</strain>
    </source>
</reference>
<dbReference type="AlphaFoldDB" id="A0AA38MJD6"/>
<evidence type="ECO:0000313" key="1">
    <source>
        <dbReference type="EMBL" id="KAJ3658341.1"/>
    </source>
</evidence>
<dbReference type="Proteomes" id="UP001168821">
    <property type="component" value="Unassembled WGS sequence"/>
</dbReference>
<gene>
    <name evidence="1" type="ORF">Zmor_010086</name>
</gene>
<sequence>MPIASVCFVRIPGVCLPETARRFPGNTFLPLRERNLHVLRRNYAVFDNVKRAETRCKSLTREYENSYTAQRAVYFLRGSLCVSLPAVGGFLRQSRQDSGMIYDALY</sequence>
<accession>A0AA38MJD6</accession>
<organism evidence="1 2">
    <name type="scientific">Zophobas morio</name>
    <dbReference type="NCBI Taxonomy" id="2755281"/>
    <lineage>
        <taxon>Eukaryota</taxon>
        <taxon>Metazoa</taxon>
        <taxon>Ecdysozoa</taxon>
        <taxon>Arthropoda</taxon>
        <taxon>Hexapoda</taxon>
        <taxon>Insecta</taxon>
        <taxon>Pterygota</taxon>
        <taxon>Neoptera</taxon>
        <taxon>Endopterygota</taxon>
        <taxon>Coleoptera</taxon>
        <taxon>Polyphaga</taxon>
        <taxon>Cucujiformia</taxon>
        <taxon>Tenebrionidae</taxon>
        <taxon>Zophobas</taxon>
    </lineage>
</organism>
<name>A0AA38MJD6_9CUCU</name>
<dbReference type="EMBL" id="JALNTZ010000003">
    <property type="protein sequence ID" value="KAJ3658341.1"/>
    <property type="molecule type" value="Genomic_DNA"/>
</dbReference>
<comment type="caution">
    <text evidence="1">The sequence shown here is derived from an EMBL/GenBank/DDBJ whole genome shotgun (WGS) entry which is preliminary data.</text>
</comment>